<reference evidence="1 2" key="1">
    <citation type="submission" date="2015-04" db="EMBL/GenBank/DDBJ databases">
        <title>Complete genome sequence of Schizopora paradoxa KUC8140, a cosmopolitan wood degrader in East Asia.</title>
        <authorList>
            <consortium name="DOE Joint Genome Institute"/>
            <person name="Min B."/>
            <person name="Park H."/>
            <person name="Jang Y."/>
            <person name="Kim J.-J."/>
            <person name="Kim K.H."/>
            <person name="Pangilinan J."/>
            <person name="Lipzen A."/>
            <person name="Riley R."/>
            <person name="Grigoriev I.V."/>
            <person name="Spatafora J.W."/>
            <person name="Choi I.-G."/>
        </authorList>
    </citation>
    <scope>NUCLEOTIDE SEQUENCE [LARGE SCALE GENOMIC DNA]</scope>
    <source>
        <strain evidence="1 2">KUC8140</strain>
    </source>
</reference>
<gene>
    <name evidence="1" type="ORF">SCHPADRAFT_904034</name>
</gene>
<dbReference type="AlphaFoldDB" id="A0A0H2S9M7"/>
<sequence>MECLLGSDGLIESANEVVKEKLPSVSNPFQDDSEKSTIDSAEKAVTELGSMKTALEKLHDLVESAHNEAQRRLERLQSGVPFIPNEILSQILLFAANCNPDHVFHTGNAREEIMCGFRSAVALSHVCRRFRVVALHVLNTPTMWNRIVDSMTPNVVEACLRRSGIAPLEIFINPFVWTSLKQKQHFKEFIQGISSTADRWSSFTLYDVTETLGSKATLDDLTLIEDVFGDLHVPLLERMEICMPHRLSRSNVDGWVSIIPRRFCQVWNAPKLNTLVAKQFIPQPFSRPTVLSTLDLTFGDHARKGLNSREMFDVSRLHLFLLSCPLLENMCLSMSRLNEPESADSLLRPASFVRVKNVTFRFYSCSASFVRAVLGESTFPAATKLTLSLGFPTTYRHELHQLIEAALYNSRRFPSLVKMALDIRHDHSSRGSGIEPVDLPFSLLENVKHLTLQVDKSVDLQLPKGRIPPLHSLCLKNCSRIGMDWVDSFLETLAEQGDLETLEELRTESCEMLEDVSIRCRSAP</sequence>
<organism evidence="1 2">
    <name type="scientific">Schizopora paradoxa</name>
    <dbReference type="NCBI Taxonomy" id="27342"/>
    <lineage>
        <taxon>Eukaryota</taxon>
        <taxon>Fungi</taxon>
        <taxon>Dikarya</taxon>
        <taxon>Basidiomycota</taxon>
        <taxon>Agaricomycotina</taxon>
        <taxon>Agaricomycetes</taxon>
        <taxon>Hymenochaetales</taxon>
        <taxon>Schizoporaceae</taxon>
        <taxon>Schizopora</taxon>
    </lineage>
</organism>
<keyword evidence="2" id="KW-1185">Reference proteome</keyword>
<evidence type="ECO:0000313" key="2">
    <source>
        <dbReference type="Proteomes" id="UP000053477"/>
    </source>
</evidence>
<dbReference type="Proteomes" id="UP000053477">
    <property type="component" value="Unassembled WGS sequence"/>
</dbReference>
<evidence type="ECO:0000313" key="1">
    <source>
        <dbReference type="EMBL" id="KLO13566.1"/>
    </source>
</evidence>
<dbReference type="EMBL" id="KQ085957">
    <property type="protein sequence ID" value="KLO13566.1"/>
    <property type="molecule type" value="Genomic_DNA"/>
</dbReference>
<dbReference type="OrthoDB" id="3365698at2759"/>
<dbReference type="InParanoid" id="A0A0H2S9M7"/>
<accession>A0A0H2S9M7</accession>
<name>A0A0H2S9M7_9AGAM</name>
<proteinExistence type="predicted"/>
<protein>
    <submittedName>
        <fullName evidence="1">Uncharacterized protein</fullName>
    </submittedName>
</protein>